<gene>
    <name evidence="1" type="ORF">ACFPIK_05230</name>
</gene>
<protein>
    <submittedName>
        <fullName evidence="1">Uncharacterized protein</fullName>
    </submittedName>
</protein>
<dbReference type="Proteomes" id="UP001596163">
    <property type="component" value="Unassembled WGS sequence"/>
</dbReference>
<comment type="caution">
    <text evidence="1">The sequence shown here is derived from an EMBL/GenBank/DDBJ whole genome shotgun (WGS) entry which is preliminary data.</text>
</comment>
<evidence type="ECO:0000313" key="1">
    <source>
        <dbReference type="EMBL" id="MFC5191160.1"/>
    </source>
</evidence>
<organism evidence="1 2">
    <name type="scientific">Algoriphagus aquatilis</name>
    <dbReference type="NCBI Taxonomy" id="490186"/>
    <lineage>
        <taxon>Bacteria</taxon>
        <taxon>Pseudomonadati</taxon>
        <taxon>Bacteroidota</taxon>
        <taxon>Cytophagia</taxon>
        <taxon>Cytophagales</taxon>
        <taxon>Cyclobacteriaceae</taxon>
        <taxon>Algoriphagus</taxon>
    </lineage>
</organism>
<dbReference type="EMBL" id="JBHSKS010000003">
    <property type="protein sequence ID" value="MFC5191160.1"/>
    <property type="molecule type" value="Genomic_DNA"/>
</dbReference>
<name>A0ABW0BU58_9BACT</name>
<dbReference type="RefSeq" id="WP_377912951.1">
    <property type="nucleotide sequence ID" value="NZ_JBHSKS010000003.1"/>
</dbReference>
<accession>A0ABW0BU58</accession>
<sequence>MTFRDDVIVIARVEIRHCSYFKGQPTRSNLFIGLRSLRRHRHCEGRDGKIEFVQIATLPEAIFLRVKIAS</sequence>
<keyword evidence="2" id="KW-1185">Reference proteome</keyword>
<proteinExistence type="predicted"/>
<reference evidence="2" key="1">
    <citation type="journal article" date="2019" name="Int. J. Syst. Evol. Microbiol.">
        <title>The Global Catalogue of Microorganisms (GCM) 10K type strain sequencing project: providing services to taxonomists for standard genome sequencing and annotation.</title>
        <authorList>
            <consortium name="The Broad Institute Genomics Platform"/>
            <consortium name="The Broad Institute Genome Sequencing Center for Infectious Disease"/>
            <person name="Wu L."/>
            <person name="Ma J."/>
        </authorList>
    </citation>
    <scope>NUCLEOTIDE SEQUENCE [LARGE SCALE GENOMIC DNA]</scope>
    <source>
        <strain evidence="2">CGMCC 1.7030</strain>
    </source>
</reference>
<evidence type="ECO:0000313" key="2">
    <source>
        <dbReference type="Proteomes" id="UP001596163"/>
    </source>
</evidence>